<dbReference type="EMBL" id="FMUR01000018">
    <property type="protein sequence ID" value="SCY45712.1"/>
    <property type="molecule type" value="Genomic_DNA"/>
</dbReference>
<accession>A0A1G5G2C9</accession>
<organism evidence="2 3">
    <name type="scientific">Butyrivibrio hungatei</name>
    <dbReference type="NCBI Taxonomy" id="185008"/>
    <lineage>
        <taxon>Bacteria</taxon>
        <taxon>Bacillati</taxon>
        <taxon>Bacillota</taxon>
        <taxon>Clostridia</taxon>
        <taxon>Lachnospirales</taxon>
        <taxon>Lachnospiraceae</taxon>
        <taxon>Butyrivibrio</taxon>
    </lineage>
</organism>
<dbReference type="RefSeq" id="WP_074463090.1">
    <property type="nucleotide sequence ID" value="NZ_FMUR01000018.1"/>
</dbReference>
<evidence type="ECO:0000313" key="2">
    <source>
        <dbReference type="EMBL" id="SCY45712.1"/>
    </source>
</evidence>
<dbReference type="SMART" id="SM00332">
    <property type="entry name" value="PP2Cc"/>
    <property type="match status" value="1"/>
</dbReference>
<dbReference type="OrthoDB" id="9801841at2"/>
<dbReference type="Gene3D" id="3.60.40.10">
    <property type="entry name" value="PPM-type phosphatase domain"/>
    <property type="match status" value="1"/>
</dbReference>
<dbReference type="SUPFAM" id="SSF81606">
    <property type="entry name" value="PP2C-like"/>
    <property type="match status" value="1"/>
</dbReference>
<reference evidence="3" key="1">
    <citation type="submission" date="2016-10" db="EMBL/GenBank/DDBJ databases">
        <authorList>
            <person name="Varghese N."/>
            <person name="Submissions S."/>
        </authorList>
    </citation>
    <scope>NUCLEOTIDE SEQUENCE [LARGE SCALE GENOMIC DNA]</scope>
    <source>
        <strain evidence="3">XBD2006</strain>
    </source>
</reference>
<dbReference type="Proteomes" id="UP000183047">
    <property type="component" value="Unassembled WGS sequence"/>
</dbReference>
<proteinExistence type="predicted"/>
<dbReference type="Pfam" id="PF13672">
    <property type="entry name" value="PP2C_2"/>
    <property type="match status" value="1"/>
</dbReference>
<evidence type="ECO:0000313" key="3">
    <source>
        <dbReference type="Proteomes" id="UP000183047"/>
    </source>
</evidence>
<feature type="domain" description="PPM-type phosphatase" evidence="1">
    <location>
        <begin position="4"/>
        <end position="268"/>
    </location>
</feature>
<sequence>MNYKICISTDKGIVKQVNQDATMVKVASTSSYGRIAMGVLCDGMGGLSHGEVASATAIEGFAHWFVTELPRALTRENSTERLDTVEKPDITTEIERQWISLVRDINANILRYGDENRCRLGTTIVAFIEVAGDYLIMNVGDSRVYSVGEKKMTLLTHDQSVVQDMIDKGLMTEEEAEKSPQKSILLQCVGASDVVVPQFVRGRVHAGTSILMCSDGFWRKLSEEEIVDKLTKSRALSEEEMKKELDNMVELLKKRGETDNISAIHIAID</sequence>
<name>A0A1G5G2C9_9FIRM</name>
<dbReference type="InterPro" id="IPR036457">
    <property type="entry name" value="PPM-type-like_dom_sf"/>
</dbReference>
<gene>
    <name evidence="2" type="ORF">SAMN02910451_02672</name>
</gene>
<dbReference type="PROSITE" id="PS51746">
    <property type="entry name" value="PPM_2"/>
    <property type="match status" value="1"/>
</dbReference>
<dbReference type="SMART" id="SM00331">
    <property type="entry name" value="PP2C_SIG"/>
    <property type="match status" value="1"/>
</dbReference>
<evidence type="ECO:0000259" key="1">
    <source>
        <dbReference type="PROSITE" id="PS51746"/>
    </source>
</evidence>
<protein>
    <submittedName>
        <fullName evidence="2">Serine/threonine protein phosphatase PrpC</fullName>
    </submittedName>
</protein>
<dbReference type="AlphaFoldDB" id="A0A1G5G2C9"/>
<dbReference type="CDD" id="cd00143">
    <property type="entry name" value="PP2Cc"/>
    <property type="match status" value="1"/>
</dbReference>
<keyword evidence="3" id="KW-1185">Reference proteome</keyword>
<dbReference type="InterPro" id="IPR001932">
    <property type="entry name" value="PPM-type_phosphatase-like_dom"/>
</dbReference>